<organism evidence="1">
    <name type="scientific">Photinus pyralis</name>
    <name type="common">Common eastern firefly</name>
    <name type="synonym">Lampyris pyralis</name>
    <dbReference type="NCBI Taxonomy" id="7054"/>
    <lineage>
        <taxon>Eukaryota</taxon>
        <taxon>Metazoa</taxon>
        <taxon>Ecdysozoa</taxon>
        <taxon>Arthropoda</taxon>
        <taxon>Hexapoda</taxon>
        <taxon>Insecta</taxon>
        <taxon>Pterygota</taxon>
        <taxon>Neoptera</taxon>
        <taxon>Endopterygota</taxon>
        <taxon>Coleoptera</taxon>
        <taxon>Polyphaga</taxon>
        <taxon>Elateriformia</taxon>
        <taxon>Elateroidea</taxon>
        <taxon>Lampyridae</taxon>
        <taxon>Lampyrinae</taxon>
        <taxon>Photinus</taxon>
    </lineage>
</organism>
<proteinExistence type="predicted"/>
<reference evidence="1" key="1">
    <citation type="journal article" date="2016" name="Sci. Rep.">
        <title>Molecular characterization of firefly nuptial gifts: a multi-omics approach sheds light on postcopulatory sexual selection.</title>
        <authorList>
            <person name="Al-Wathiqui N."/>
            <person name="Fallon T.R."/>
            <person name="South A."/>
            <person name="Weng J.K."/>
            <person name="Lewis S.M."/>
        </authorList>
    </citation>
    <scope>NUCLEOTIDE SEQUENCE</scope>
</reference>
<protein>
    <submittedName>
        <fullName evidence="1">Uncharacterized protein</fullName>
    </submittedName>
</protein>
<evidence type="ECO:0000313" key="1">
    <source>
        <dbReference type="EMBL" id="JAV52467.1"/>
    </source>
</evidence>
<sequence>MVPKQDCRLPKHRHHELQQFVERRPCALCHFTLLLAGPDTLRYVSTSRKTPQLFDRFRRRRKRRRTDYFECQRHDPIGATRLATRYGVHNRDLQTFRDVNYLYKFLYYVLSCTKDSNFYICMQLDIFYLVMYSQFRILTGCLKPCLANFSANGEM</sequence>
<name>A0A1Y1K128_PHOPY</name>
<accession>A0A1Y1K128</accession>
<dbReference type="EMBL" id="GEZM01101602">
    <property type="protein sequence ID" value="JAV52467.1"/>
    <property type="molecule type" value="Transcribed_RNA"/>
</dbReference>
<dbReference type="AlphaFoldDB" id="A0A1Y1K128"/>